<keyword evidence="2" id="KW-0472">Membrane</keyword>
<evidence type="ECO:0000256" key="2">
    <source>
        <dbReference type="SAM" id="Phobius"/>
    </source>
</evidence>
<keyword evidence="2" id="KW-1133">Transmembrane helix</keyword>
<gene>
    <name evidence="3" type="ORF">AVDCRST_MAG04-617</name>
</gene>
<feature type="transmembrane region" description="Helical" evidence="2">
    <location>
        <begin position="6"/>
        <end position="23"/>
    </location>
</feature>
<feature type="region of interest" description="Disordered" evidence="1">
    <location>
        <begin position="32"/>
        <end position="80"/>
    </location>
</feature>
<sequence>MDPEVYILLSGALTFGVPVALAVRELLLLRRGGGDGSWGRDRAPETPPAPTPAGNRPLPECLIPKRSPRPAARPRVLEDA</sequence>
<proteinExistence type="predicted"/>
<name>A0A6J4HCY5_9PROT</name>
<dbReference type="EMBL" id="CADCTL010000047">
    <property type="protein sequence ID" value="CAA9220939.1"/>
    <property type="molecule type" value="Genomic_DNA"/>
</dbReference>
<organism evidence="3">
    <name type="scientific">uncultured Acetobacteraceae bacterium</name>
    <dbReference type="NCBI Taxonomy" id="169975"/>
    <lineage>
        <taxon>Bacteria</taxon>
        <taxon>Pseudomonadati</taxon>
        <taxon>Pseudomonadota</taxon>
        <taxon>Alphaproteobacteria</taxon>
        <taxon>Acetobacterales</taxon>
        <taxon>Acetobacteraceae</taxon>
        <taxon>environmental samples</taxon>
    </lineage>
</organism>
<dbReference type="AlphaFoldDB" id="A0A6J4HCY5"/>
<evidence type="ECO:0000256" key="1">
    <source>
        <dbReference type="SAM" id="MobiDB-lite"/>
    </source>
</evidence>
<protein>
    <submittedName>
        <fullName evidence="3">Uncharacterized protein</fullName>
    </submittedName>
</protein>
<reference evidence="3" key="1">
    <citation type="submission" date="2020-02" db="EMBL/GenBank/DDBJ databases">
        <authorList>
            <person name="Meier V. D."/>
        </authorList>
    </citation>
    <scope>NUCLEOTIDE SEQUENCE</scope>
    <source>
        <strain evidence="3">AVDCRST_MAG04</strain>
    </source>
</reference>
<evidence type="ECO:0000313" key="3">
    <source>
        <dbReference type="EMBL" id="CAA9220939.1"/>
    </source>
</evidence>
<keyword evidence="2" id="KW-0812">Transmembrane</keyword>
<accession>A0A6J4HCY5</accession>